<comment type="caution">
    <text evidence="1">The sequence shown here is derived from an EMBL/GenBank/DDBJ whole genome shotgun (WGS) entry which is preliminary data.</text>
</comment>
<evidence type="ECO:0000313" key="2">
    <source>
        <dbReference type="Proteomes" id="UP001177260"/>
    </source>
</evidence>
<dbReference type="Proteomes" id="UP001177260">
    <property type="component" value="Unassembled WGS sequence"/>
</dbReference>
<gene>
    <name evidence="1" type="ORF">N8T08_003697</name>
</gene>
<keyword evidence="2" id="KW-1185">Reference proteome</keyword>
<evidence type="ECO:0000313" key="1">
    <source>
        <dbReference type="EMBL" id="KAK1146049.1"/>
    </source>
</evidence>
<dbReference type="EMBL" id="JAOPJF010000020">
    <property type="protein sequence ID" value="KAK1146049.1"/>
    <property type="molecule type" value="Genomic_DNA"/>
</dbReference>
<proteinExistence type="predicted"/>
<protein>
    <submittedName>
        <fullName evidence="1">Uncharacterized protein</fullName>
    </submittedName>
</protein>
<reference evidence="1 2" key="1">
    <citation type="journal article" date="2023" name="ACS Omega">
        <title>Identification of the Neoaspergillic Acid Biosynthesis Gene Cluster by Establishing an In Vitro CRISPR-Ribonucleoprotein Genetic System in Aspergillus melleus.</title>
        <authorList>
            <person name="Yuan B."/>
            <person name="Grau M.F."/>
            <person name="Murata R.M."/>
            <person name="Torok T."/>
            <person name="Venkateswaran K."/>
            <person name="Stajich J.E."/>
            <person name="Wang C.C.C."/>
        </authorList>
    </citation>
    <scope>NUCLEOTIDE SEQUENCE [LARGE SCALE GENOMIC DNA]</scope>
    <source>
        <strain evidence="1 2">IMV 1140</strain>
    </source>
</reference>
<name>A0ACC3B6X5_9EURO</name>
<accession>A0ACC3B6X5</accession>
<sequence length="113" mass="13086">MTGELNVQDLLQRMNTPLDPQATWQSNEYVFNTLMDNVPQILAGGAELCNSNQMGEQKSRILDQHHFNGGRWGVVLPYRIVPDWGVLWYRAIPKWDSVDWVHVLSPEQQRPIE</sequence>
<organism evidence="1 2">
    <name type="scientific">Aspergillus melleus</name>
    <dbReference type="NCBI Taxonomy" id="138277"/>
    <lineage>
        <taxon>Eukaryota</taxon>
        <taxon>Fungi</taxon>
        <taxon>Dikarya</taxon>
        <taxon>Ascomycota</taxon>
        <taxon>Pezizomycotina</taxon>
        <taxon>Eurotiomycetes</taxon>
        <taxon>Eurotiomycetidae</taxon>
        <taxon>Eurotiales</taxon>
        <taxon>Aspergillaceae</taxon>
        <taxon>Aspergillus</taxon>
        <taxon>Aspergillus subgen. Circumdati</taxon>
    </lineage>
</organism>